<dbReference type="Proteomes" id="UP000323136">
    <property type="component" value="Unassembled WGS sequence"/>
</dbReference>
<keyword evidence="1" id="KW-0378">Hydrolase</keyword>
<dbReference type="OrthoDB" id="1427655at2"/>
<keyword evidence="1" id="KW-0645">Protease</keyword>
<sequence>MKNYLSLLLVITTISIYSQERPIVITGQIYLDSIPIQDVHIINKSLEVGTITNEKGMFEILVKKGDILLISHLNLEIKEHIITTENISSKNIQISLPNKTYVLNEVVIKKRKGIFEVDKDIMPHNTPIVNAKTLNLPYTETEKAKEKKTIQIKSGVAVNLEGALNALNGKNKQKKLLKRLKIEDENLLRIRKYFTDGFFVHQLKIKKEYINQFLSYSRPRGIIQLYQKEKHLELATILLENSKNFPQLTEKEKTTITSSKLKN</sequence>
<dbReference type="EMBL" id="VNIA01000002">
    <property type="protein sequence ID" value="TYP99156.1"/>
    <property type="molecule type" value="Genomic_DNA"/>
</dbReference>
<evidence type="ECO:0000313" key="1">
    <source>
        <dbReference type="EMBL" id="TYP99156.1"/>
    </source>
</evidence>
<dbReference type="GO" id="GO:0004180">
    <property type="term" value="F:carboxypeptidase activity"/>
    <property type="evidence" value="ECO:0007669"/>
    <property type="project" value="UniProtKB-KW"/>
</dbReference>
<dbReference type="AlphaFoldDB" id="A0A5S5DVT9"/>
<name>A0A5S5DVT9_9FLAO</name>
<protein>
    <submittedName>
        <fullName evidence="1">Carboxypeptidase-like protein</fullName>
    </submittedName>
</protein>
<evidence type="ECO:0000313" key="2">
    <source>
        <dbReference type="Proteomes" id="UP000323136"/>
    </source>
</evidence>
<dbReference type="RefSeq" id="WP_148869939.1">
    <property type="nucleotide sequence ID" value="NZ_VNIA01000002.1"/>
</dbReference>
<organism evidence="1 2">
    <name type="scientific">Tenacibaculum adriaticum</name>
    <dbReference type="NCBI Taxonomy" id="413713"/>
    <lineage>
        <taxon>Bacteria</taxon>
        <taxon>Pseudomonadati</taxon>
        <taxon>Bacteroidota</taxon>
        <taxon>Flavobacteriia</taxon>
        <taxon>Flavobacteriales</taxon>
        <taxon>Flavobacteriaceae</taxon>
        <taxon>Tenacibaculum</taxon>
    </lineage>
</organism>
<dbReference type="Pfam" id="PF13715">
    <property type="entry name" value="CarbopepD_reg_2"/>
    <property type="match status" value="1"/>
</dbReference>
<accession>A0A5S5DVT9</accession>
<gene>
    <name evidence="1" type="ORF">C7447_102475</name>
</gene>
<keyword evidence="1" id="KW-0121">Carboxypeptidase</keyword>
<proteinExistence type="predicted"/>
<dbReference type="InterPro" id="IPR008969">
    <property type="entry name" value="CarboxyPept-like_regulatory"/>
</dbReference>
<dbReference type="SUPFAM" id="SSF49464">
    <property type="entry name" value="Carboxypeptidase regulatory domain-like"/>
    <property type="match status" value="1"/>
</dbReference>
<keyword evidence="2" id="KW-1185">Reference proteome</keyword>
<comment type="caution">
    <text evidence="1">The sequence shown here is derived from an EMBL/GenBank/DDBJ whole genome shotgun (WGS) entry which is preliminary data.</text>
</comment>
<reference evidence="1 2" key="1">
    <citation type="submission" date="2019-07" db="EMBL/GenBank/DDBJ databases">
        <title>Genomic Encyclopedia of Type Strains, Phase IV (KMG-IV): sequencing the most valuable type-strain genomes for metagenomic binning, comparative biology and taxonomic classification.</title>
        <authorList>
            <person name="Goeker M."/>
        </authorList>
    </citation>
    <scope>NUCLEOTIDE SEQUENCE [LARGE SCALE GENOMIC DNA]</scope>
    <source>
        <strain evidence="1 2">DSM 18961</strain>
    </source>
</reference>